<sequence length="46" mass="4927">MVHYTRGTEPKSVELAAAGDQLSLEEGDRIQSATRSQTSDSMSATN</sequence>
<evidence type="ECO:0000256" key="1">
    <source>
        <dbReference type="SAM" id="MobiDB-lite"/>
    </source>
</evidence>
<evidence type="ECO:0000313" key="2">
    <source>
        <dbReference type="EMBL" id="SFS99131.1"/>
    </source>
</evidence>
<reference evidence="3" key="1">
    <citation type="submission" date="2016-10" db="EMBL/GenBank/DDBJ databases">
        <authorList>
            <person name="Varghese N."/>
            <person name="Submissions S."/>
        </authorList>
    </citation>
    <scope>NUCLEOTIDE SEQUENCE [LARGE SCALE GENOMIC DNA]</scope>
    <source>
        <strain evidence="3">DSM 22427</strain>
    </source>
</reference>
<gene>
    <name evidence="2" type="ORF">SAMN04488556_3748</name>
</gene>
<protein>
    <submittedName>
        <fullName evidence="2">Uncharacterized protein</fullName>
    </submittedName>
</protein>
<evidence type="ECO:0000313" key="3">
    <source>
        <dbReference type="Proteomes" id="UP000199199"/>
    </source>
</evidence>
<accession>A0A1I6UCJ9</accession>
<feature type="region of interest" description="Disordered" evidence="1">
    <location>
        <begin position="1"/>
        <end position="46"/>
    </location>
</feature>
<dbReference type="Proteomes" id="UP000199199">
    <property type="component" value="Unassembled WGS sequence"/>
</dbReference>
<dbReference type="AlphaFoldDB" id="A0A1I6UCJ9"/>
<name>A0A1I6UCJ9_9EURY</name>
<feature type="compositionally biased region" description="Polar residues" evidence="1">
    <location>
        <begin position="31"/>
        <end position="46"/>
    </location>
</feature>
<dbReference type="EMBL" id="FOZS01000004">
    <property type="protein sequence ID" value="SFS99131.1"/>
    <property type="molecule type" value="Genomic_DNA"/>
</dbReference>
<organism evidence="2 3">
    <name type="scientific">Halostagnicola kamekurae</name>
    <dbReference type="NCBI Taxonomy" id="619731"/>
    <lineage>
        <taxon>Archaea</taxon>
        <taxon>Methanobacteriati</taxon>
        <taxon>Methanobacteriota</taxon>
        <taxon>Stenosarchaea group</taxon>
        <taxon>Halobacteria</taxon>
        <taxon>Halobacteriales</taxon>
        <taxon>Natrialbaceae</taxon>
        <taxon>Halostagnicola</taxon>
    </lineage>
</organism>
<keyword evidence="3" id="KW-1185">Reference proteome</keyword>
<proteinExistence type="predicted"/>
<feature type="compositionally biased region" description="Basic and acidic residues" evidence="1">
    <location>
        <begin position="1"/>
        <end position="12"/>
    </location>
</feature>